<feature type="compositionally biased region" description="Basic residues" evidence="1">
    <location>
        <begin position="159"/>
        <end position="171"/>
    </location>
</feature>
<feature type="region of interest" description="Disordered" evidence="1">
    <location>
        <begin position="370"/>
        <end position="402"/>
    </location>
</feature>
<dbReference type="KEGG" id="mxa:MXAN_0691"/>
<evidence type="ECO:0000313" key="3">
    <source>
        <dbReference type="EMBL" id="QLH55568.1"/>
    </source>
</evidence>
<organism evidence="2 4">
    <name type="scientific">Myxococcus xanthus (strain DK1622)</name>
    <dbReference type="NCBI Taxonomy" id="246197"/>
    <lineage>
        <taxon>Bacteria</taxon>
        <taxon>Pseudomonadati</taxon>
        <taxon>Myxococcota</taxon>
        <taxon>Myxococcia</taxon>
        <taxon>Myxococcales</taxon>
        <taxon>Cystobacterineae</taxon>
        <taxon>Myxococcaceae</taxon>
        <taxon>Myxococcus</taxon>
    </lineage>
</organism>
<name>Q1DEG4_MYXXD</name>
<feature type="compositionally biased region" description="Basic and acidic residues" evidence="1">
    <location>
        <begin position="121"/>
        <end position="131"/>
    </location>
</feature>
<keyword evidence="4" id="KW-1185">Reference proteome</keyword>
<evidence type="ECO:0000256" key="1">
    <source>
        <dbReference type="SAM" id="MobiDB-lite"/>
    </source>
</evidence>
<dbReference type="Proteomes" id="UP000002402">
    <property type="component" value="Chromosome"/>
</dbReference>
<accession>Q1DEG4</accession>
<feature type="compositionally biased region" description="Basic and acidic residues" evidence="1">
    <location>
        <begin position="174"/>
        <end position="200"/>
    </location>
</feature>
<gene>
    <name evidence="2" type="ordered locus">MXAN_0691</name>
</gene>
<dbReference type="HOGENOM" id="CLU_553020_0_0_7"/>
<proteinExistence type="predicted"/>
<dbReference type="EMBL" id="CP000113">
    <property type="protein sequence ID" value="ABF91538.1"/>
    <property type="molecule type" value="Genomic_DNA"/>
</dbReference>
<reference evidence="2 4" key="1">
    <citation type="journal article" date="2006" name="Proc. Natl. Acad. Sci. U.S.A.">
        <title>Evolution of sensory complexity recorded in a myxobacterial genome.</title>
        <authorList>
            <person name="Goldman B.S."/>
            <person name="Nierman W.C."/>
            <person name="Kaiser D."/>
            <person name="Slater S.C."/>
            <person name="Durkin A.S."/>
            <person name="Eisen J.A."/>
            <person name="Ronning C.M."/>
            <person name="Barbazuk W.B."/>
            <person name="Blanchard M."/>
            <person name="Field C."/>
            <person name="Halling C."/>
            <person name="Hinkle G."/>
            <person name="Iartchuk O."/>
            <person name="Kim H.S."/>
            <person name="Mackenzie C."/>
            <person name="Madupu R."/>
            <person name="Miller N."/>
            <person name="Shvartsbeyn A."/>
            <person name="Sullivan S.A."/>
            <person name="Vaudin M."/>
            <person name="Wiegand R."/>
            <person name="Kaplan H.B."/>
        </authorList>
    </citation>
    <scope>NUCLEOTIDE SEQUENCE [LARGE SCALE GENOMIC DNA]</scope>
    <source>
        <strain evidence="2">DK 1622</strain>
        <strain evidence="4">DK1622</strain>
    </source>
</reference>
<reference evidence="3" key="2">
    <citation type="journal article" date="2020" name="ACS Chem. Biol.">
        <title>Biosynthesis of cittilins, unusual ribosomally synthesized and post-translationally modified peptides from Myxococcus xanthus.</title>
        <authorList>
            <person name="Hug J.J."/>
            <person name="Dastbaz J."/>
            <person name="Adam S."/>
            <person name="Revermann O."/>
            <person name="Koehnke J."/>
            <person name="Krug D."/>
            <person name="Muller R."/>
        </authorList>
    </citation>
    <scope>NUCLEOTIDE SEQUENCE</scope>
    <source>
        <strain evidence="3">DK 1622</strain>
    </source>
</reference>
<dbReference type="EMBL" id="MN731368">
    <property type="protein sequence ID" value="QLH55568.1"/>
    <property type="molecule type" value="Genomic_DNA"/>
</dbReference>
<feature type="region of interest" description="Disordered" evidence="1">
    <location>
        <begin position="112"/>
        <end position="213"/>
    </location>
</feature>
<feature type="region of interest" description="Disordered" evidence="1">
    <location>
        <begin position="261"/>
        <end position="282"/>
    </location>
</feature>
<sequence length="493" mass="54614">MPLAMVPGFTTCCCCCCCCCWTSVVGKLTLLTPMVSFTTGFRVAALLAKAPKSTVRAAGEASARIVRREPFFESSMRTSGGVVFVCDPSRSSRLTCPGVLIVHSLLTTYQDASRQKQTPHCRHEWNDFTRRPERRTRASGVPGPRDGLETGGAGDSGRRGRRRRGRLRRGRQGQPRELRRRASEHQTRSASEDLELEGRGRSGAPDEEDVRRAGDLLRVDAHDDVVLLEGPERHRRRLGDDHRADVTHRLEFDHQARTIGLHGDTVPRGTGAGGVHRGRPFTRGVRGMTRVCAGHEQTQNQDGTVHRRPSLWRWAAGRREERLRTRASRTAQRGPAVSDHQHGRQASWLRQKAAHEEIIQSRLPVKPQQPICECSHSAPARRGAKRQDSRLDPPVFPDKSHPHHRCLDSWLLHFMSQLGLSRHRRRPRASSLAPGRLGRTPPSTVSRRHGASAREELLGGACHVGRHGPQRVTPGVGVGAEEHGAAHAGEVLG</sequence>
<dbReference type="AlphaFoldDB" id="Q1DEG4"/>
<evidence type="ECO:0000313" key="4">
    <source>
        <dbReference type="Proteomes" id="UP000002402"/>
    </source>
</evidence>
<feature type="region of interest" description="Disordered" evidence="1">
    <location>
        <begin position="321"/>
        <end position="344"/>
    </location>
</feature>
<protein>
    <submittedName>
        <fullName evidence="2">Uncharacterized protein</fullName>
    </submittedName>
</protein>
<feature type="region of interest" description="Disordered" evidence="1">
    <location>
        <begin position="421"/>
        <end position="452"/>
    </location>
</feature>
<evidence type="ECO:0000313" key="2">
    <source>
        <dbReference type="EMBL" id="ABF91538.1"/>
    </source>
</evidence>
<dbReference type="EnsemblBacteria" id="ABF91538">
    <property type="protein sequence ID" value="ABF91538"/>
    <property type="gene ID" value="MXAN_0691"/>
</dbReference>